<feature type="compositionally biased region" description="Basic and acidic residues" evidence="4">
    <location>
        <begin position="138"/>
        <end position="151"/>
    </location>
</feature>
<evidence type="ECO:0000313" key="7">
    <source>
        <dbReference type="Proteomes" id="UP000465112"/>
    </source>
</evidence>
<keyword evidence="3" id="KW-0539">Nucleus</keyword>
<evidence type="ECO:0000256" key="1">
    <source>
        <dbReference type="ARBA" id="ARBA00004123"/>
    </source>
</evidence>
<dbReference type="EMBL" id="VHII01000015">
    <property type="protein sequence ID" value="KAF1379350.1"/>
    <property type="molecule type" value="Genomic_DNA"/>
</dbReference>
<dbReference type="InterPro" id="IPR037647">
    <property type="entry name" value="HIRIP3"/>
</dbReference>
<feature type="compositionally biased region" description="Basic and acidic residues" evidence="4">
    <location>
        <begin position="398"/>
        <end position="413"/>
    </location>
</feature>
<gene>
    <name evidence="6" type="ORF">PFLUV_G00175160</name>
</gene>
<accession>A0A6A5EEP7</accession>
<feature type="compositionally biased region" description="Basic and acidic residues" evidence="4">
    <location>
        <begin position="533"/>
        <end position="565"/>
    </location>
</feature>
<feature type="compositionally biased region" description="Polar residues" evidence="4">
    <location>
        <begin position="462"/>
        <end position="478"/>
    </location>
</feature>
<evidence type="ECO:0000256" key="2">
    <source>
        <dbReference type="ARBA" id="ARBA00023186"/>
    </source>
</evidence>
<feature type="compositionally biased region" description="Basic and acidic residues" evidence="4">
    <location>
        <begin position="64"/>
        <end position="79"/>
    </location>
</feature>
<feature type="compositionally biased region" description="Acidic residues" evidence="4">
    <location>
        <begin position="123"/>
        <end position="137"/>
    </location>
</feature>
<dbReference type="SUPFAM" id="SSF53335">
    <property type="entry name" value="S-adenosyl-L-methionine-dependent methyltransferases"/>
    <property type="match status" value="1"/>
</dbReference>
<feature type="compositionally biased region" description="Basic and acidic residues" evidence="4">
    <location>
        <begin position="444"/>
        <end position="457"/>
    </location>
</feature>
<feature type="compositionally biased region" description="Basic and acidic residues" evidence="4">
    <location>
        <begin position="226"/>
        <end position="238"/>
    </location>
</feature>
<dbReference type="Proteomes" id="UP000465112">
    <property type="component" value="Chromosome 15"/>
</dbReference>
<feature type="compositionally biased region" description="Polar residues" evidence="4">
    <location>
        <begin position="491"/>
        <end position="502"/>
    </location>
</feature>
<feature type="domain" description="Histone chaperone" evidence="5">
    <location>
        <begin position="626"/>
        <end position="664"/>
    </location>
</feature>
<reference evidence="6 7" key="1">
    <citation type="submission" date="2019-06" db="EMBL/GenBank/DDBJ databases">
        <title>A chromosome-scale genome assembly of the European perch, Perca fluviatilis.</title>
        <authorList>
            <person name="Roques C."/>
            <person name="Zahm M."/>
            <person name="Cabau C."/>
            <person name="Klopp C."/>
            <person name="Bouchez O."/>
            <person name="Donnadieu C."/>
            <person name="Kuhl H."/>
            <person name="Gislard M."/>
            <person name="Guendouz S."/>
            <person name="Journot L."/>
            <person name="Haffray P."/>
            <person name="Bestin A."/>
            <person name="Morvezen R."/>
            <person name="Feron R."/>
            <person name="Wen M."/>
            <person name="Jouanno E."/>
            <person name="Herpin A."/>
            <person name="Schartl M."/>
            <person name="Postlethwait J."/>
            <person name="Schaerlinger B."/>
            <person name="Chardard D."/>
            <person name="Lecocq T."/>
            <person name="Poncet C."/>
            <person name="Jaffrelo L."/>
            <person name="Lampietro C."/>
            <person name="Guiguen Y."/>
        </authorList>
    </citation>
    <scope>NUCLEOTIDE SEQUENCE [LARGE SCALE GENOMIC DNA]</scope>
    <source>
        <tissue evidence="6">Blood</tissue>
    </source>
</reference>
<dbReference type="PANTHER" id="PTHR15410">
    <property type="entry name" value="HIRA-INTERACTING PROTEIN 3"/>
    <property type="match status" value="1"/>
</dbReference>
<evidence type="ECO:0000256" key="3">
    <source>
        <dbReference type="ARBA" id="ARBA00023242"/>
    </source>
</evidence>
<feature type="region of interest" description="Disordered" evidence="4">
    <location>
        <begin position="64"/>
        <end position="304"/>
    </location>
</feature>
<proteinExistence type="predicted"/>
<feature type="compositionally biased region" description="Acidic residues" evidence="4">
    <location>
        <begin position="98"/>
        <end position="108"/>
    </location>
</feature>
<comment type="subcellular location">
    <subcellularLocation>
        <location evidence="1">Nucleus</location>
    </subcellularLocation>
</comment>
<dbReference type="SMART" id="SM01082">
    <property type="entry name" value="CHZ"/>
    <property type="match status" value="2"/>
</dbReference>
<feature type="compositionally biased region" description="Polar residues" evidence="4">
    <location>
        <begin position="200"/>
        <end position="216"/>
    </location>
</feature>
<feature type="compositionally biased region" description="Basic and acidic residues" evidence="4">
    <location>
        <begin position="509"/>
        <end position="521"/>
    </location>
</feature>
<feature type="region of interest" description="Disordered" evidence="4">
    <location>
        <begin position="377"/>
        <end position="565"/>
    </location>
</feature>
<name>A0A6A5EEP7_PERFL</name>
<organism evidence="6 7">
    <name type="scientific">Perca fluviatilis</name>
    <name type="common">European perch</name>
    <dbReference type="NCBI Taxonomy" id="8168"/>
    <lineage>
        <taxon>Eukaryota</taxon>
        <taxon>Metazoa</taxon>
        <taxon>Chordata</taxon>
        <taxon>Craniata</taxon>
        <taxon>Vertebrata</taxon>
        <taxon>Euteleostomi</taxon>
        <taxon>Actinopterygii</taxon>
        <taxon>Neopterygii</taxon>
        <taxon>Teleostei</taxon>
        <taxon>Neoteleostei</taxon>
        <taxon>Acanthomorphata</taxon>
        <taxon>Eupercaria</taxon>
        <taxon>Perciformes</taxon>
        <taxon>Percoidei</taxon>
        <taxon>Percidae</taxon>
        <taxon>Percinae</taxon>
        <taxon>Perca</taxon>
    </lineage>
</organism>
<dbReference type="InterPro" id="IPR029063">
    <property type="entry name" value="SAM-dependent_MTases_sf"/>
</dbReference>
<feature type="compositionally biased region" description="Basic and acidic residues" evidence="4">
    <location>
        <begin position="87"/>
        <end position="97"/>
    </location>
</feature>
<dbReference type="InterPro" id="IPR019098">
    <property type="entry name" value="Histone_chaperone_domain_CHZ"/>
</dbReference>
<evidence type="ECO:0000256" key="4">
    <source>
        <dbReference type="SAM" id="MobiDB-lite"/>
    </source>
</evidence>
<dbReference type="Gene3D" id="3.40.50.150">
    <property type="entry name" value="Vaccinia Virus protein VP39"/>
    <property type="match status" value="1"/>
</dbReference>
<feature type="domain" description="Histone chaperone" evidence="5">
    <location>
        <begin position="364"/>
        <end position="395"/>
    </location>
</feature>
<evidence type="ECO:0000313" key="6">
    <source>
        <dbReference type="EMBL" id="KAF1379350.1"/>
    </source>
</evidence>
<keyword evidence="7" id="KW-1185">Reference proteome</keyword>
<dbReference type="GO" id="GO:0005634">
    <property type="term" value="C:nucleus"/>
    <property type="evidence" value="ECO:0007669"/>
    <property type="project" value="UniProtKB-SubCell"/>
</dbReference>
<sequence>MKVSEKERAGIRRFVCAQLRDEPDLSTLTLGILKRLYLAHVGCESLSPEARNVMKEVVKEELMKMQEKDENGSELETAKPRNKRKRDKENDEIISGKEDDDDDDDDDESRAKKSRRQSTSSSESEDKEEGETGSEEEAQIKSEDKEQEVKNSKRIKNGKGKPQINSEDSSDEEINKSKKKRNDSDCDDRPKEMVIKRANATKTGETRSSNTSQPSSESDEENGTDTDSKSLTSEKDNGNDSSDDGEKEEKVSVEKRDNDPESDSSSLPSIEDEKNSGKKNSQDDKKKKTMKKEKSDKGQKQGDKAVVRLKHFISLCGLRPNYKKLLDGCRSVRSQVAVLKKELEELGVQGQPSVKKCKIVRMKREETQELAELDVSNIIATKESEDKEEGETGSEEEAQIKSESEDAEQEGKNSKRIKNGNRKPRINSEDSSDEEINKSKKKRNDSDCDDRPKEMVIKRANATKTGETRSSNTSQPSSESDEENGTDTDSKSLTSEKNNGNDSSDDGEKEEKVSVEKRDNDPESDSSSLPSIEDEKNSGKENSQDDKKKKTVKKEKSDRGQKQGDKAVVRLKRYISLCGLRPNYKKLLDGCRSVRSQVAVLKKELEELGVQGQPSVKKCKIVRMKREETQELAELDVSNIIATKGRPKRRAASAWQEKSEPQSSTYLHTLNSGSDMAPAGFYFLLRRRIACTLVGMDDNGPDKVFAELKTRDIGGWGVAQIAAGSGLAVYAMWVGILQPGFRKVPLRLQVPYIPASKAQVDHVMTLLRGRKGGLVDLGSGDGRIVLEAHRQGFTPAVGYELNPWLVLMSRFHAWRAGHHEKVSYRREDLWKVDLTECKNVTVFLAPSVLSLLQQKLEAELPDDALMVAGRFPFPDWTPCRIEGHGVDRAWAYSMQAQRRNTFRKNDRQLTDIDLNKELTKEKGST</sequence>
<feature type="compositionally biased region" description="Basic and acidic residues" evidence="4">
    <location>
        <begin position="247"/>
        <end position="259"/>
    </location>
</feature>
<feature type="compositionally biased region" description="Basic and acidic residues" evidence="4">
    <location>
        <begin position="182"/>
        <end position="195"/>
    </location>
</feature>
<evidence type="ECO:0000259" key="5">
    <source>
        <dbReference type="SMART" id="SM01082"/>
    </source>
</evidence>
<protein>
    <recommendedName>
        <fullName evidence="5">Histone chaperone domain-containing protein</fullName>
    </recommendedName>
</protein>
<dbReference type="PANTHER" id="PTHR15410:SF2">
    <property type="entry name" value="HIRA-INTERACTING PROTEIN 3"/>
    <property type="match status" value="1"/>
</dbReference>
<feature type="compositionally biased region" description="Acidic residues" evidence="4">
    <location>
        <begin position="386"/>
        <end position="397"/>
    </location>
</feature>
<comment type="caution">
    <text evidence="6">The sequence shown here is derived from an EMBL/GenBank/DDBJ whole genome shotgun (WGS) entry which is preliminary data.</text>
</comment>
<feature type="compositionally biased region" description="Basic residues" evidence="4">
    <location>
        <begin position="414"/>
        <end position="425"/>
    </location>
</feature>
<feature type="compositionally biased region" description="Basic and acidic residues" evidence="4">
    <location>
        <begin position="271"/>
        <end position="304"/>
    </location>
</feature>
<keyword evidence="2" id="KW-0143">Chaperone</keyword>
<dbReference type="AlphaFoldDB" id="A0A6A5EEP7"/>